<gene>
    <name evidence="2" type="ORF">JMJ77_004876</name>
</gene>
<sequence length="30" mass="3497">MKGTAFKLHLNTDAQPAKRDERVARRRSSR</sequence>
<evidence type="ECO:0000313" key="2">
    <source>
        <dbReference type="EMBL" id="KAG7057489.1"/>
    </source>
</evidence>
<feature type="non-terminal residue" evidence="2">
    <location>
        <position position="30"/>
    </location>
</feature>
<comment type="caution">
    <text evidence="2">The sequence shown here is derived from an EMBL/GenBank/DDBJ whole genome shotgun (WGS) entry which is preliminary data.</text>
</comment>
<keyword evidence="3" id="KW-1185">Reference proteome</keyword>
<dbReference type="EMBL" id="JAESDN010000001">
    <property type="protein sequence ID" value="KAG7057489.1"/>
    <property type="molecule type" value="Genomic_DNA"/>
</dbReference>
<name>A0A9P7UH05_9PEZI</name>
<evidence type="ECO:0000313" key="3">
    <source>
        <dbReference type="Proteomes" id="UP000699042"/>
    </source>
</evidence>
<organism evidence="2 3">
    <name type="scientific">Colletotrichum scovillei</name>
    <dbReference type="NCBI Taxonomy" id="1209932"/>
    <lineage>
        <taxon>Eukaryota</taxon>
        <taxon>Fungi</taxon>
        <taxon>Dikarya</taxon>
        <taxon>Ascomycota</taxon>
        <taxon>Pezizomycotina</taxon>
        <taxon>Sordariomycetes</taxon>
        <taxon>Hypocreomycetidae</taxon>
        <taxon>Glomerellales</taxon>
        <taxon>Glomerellaceae</taxon>
        <taxon>Colletotrichum</taxon>
        <taxon>Colletotrichum acutatum species complex</taxon>
    </lineage>
</organism>
<feature type="region of interest" description="Disordered" evidence="1">
    <location>
        <begin position="1"/>
        <end position="30"/>
    </location>
</feature>
<reference evidence="2" key="1">
    <citation type="submission" date="2021-05" db="EMBL/GenBank/DDBJ databases">
        <title>Comparative genomics of three Colletotrichum scovillei strains and genetic complementation revealed genes involved fungal growth and virulence on chili pepper.</title>
        <authorList>
            <person name="Hsieh D.-K."/>
            <person name="Chuang S.-C."/>
            <person name="Chen C.-Y."/>
            <person name="Chao Y.-T."/>
            <person name="Lu M.-Y.J."/>
            <person name="Lee M.-H."/>
            <person name="Shih M.-C."/>
        </authorList>
    </citation>
    <scope>NUCLEOTIDE SEQUENCE</scope>
    <source>
        <strain evidence="2">Coll-153</strain>
    </source>
</reference>
<dbReference type="Proteomes" id="UP000699042">
    <property type="component" value="Unassembled WGS sequence"/>
</dbReference>
<accession>A0A9P7UH05</accession>
<dbReference type="AlphaFoldDB" id="A0A9P7UH05"/>
<protein>
    <submittedName>
        <fullName evidence="2">Uncharacterized protein</fullName>
    </submittedName>
</protein>
<proteinExistence type="predicted"/>
<evidence type="ECO:0000256" key="1">
    <source>
        <dbReference type="SAM" id="MobiDB-lite"/>
    </source>
</evidence>